<dbReference type="EMBL" id="VKKU01000002">
    <property type="protein sequence ID" value="TSB01404.1"/>
    <property type="molecule type" value="Genomic_DNA"/>
</dbReference>
<accession>A0A553W9M9</accession>
<evidence type="ECO:0000313" key="2">
    <source>
        <dbReference type="EMBL" id="TSB01404.1"/>
    </source>
</evidence>
<evidence type="ECO:0000313" key="3">
    <source>
        <dbReference type="Proteomes" id="UP000320160"/>
    </source>
</evidence>
<proteinExistence type="predicted"/>
<sequence length="103" mass="10769">MDNSSRNIVSFIATVTIAALVLMGAHFYAQSGEEASATEEANPTAQILPQNAVPAKESDLAEAALDEVEDDDSVVREAEVTIEPTEAITGEPSAEVQPVNATP</sequence>
<comment type="caution">
    <text evidence="2">The sequence shown here is derived from an EMBL/GenBank/DDBJ whole genome shotgun (WGS) entry which is preliminary data.</text>
</comment>
<keyword evidence="1" id="KW-1133">Transmembrane helix</keyword>
<keyword evidence="3" id="KW-1185">Reference proteome</keyword>
<reference evidence="2 3" key="1">
    <citation type="submission" date="2019-07" db="EMBL/GenBank/DDBJ databases">
        <authorList>
            <person name="Park M."/>
        </authorList>
    </citation>
    <scope>NUCLEOTIDE SEQUENCE [LARGE SCALE GENOMIC DNA]</scope>
    <source>
        <strain evidence="2 3">KCTC32445</strain>
    </source>
</reference>
<keyword evidence="1" id="KW-0472">Membrane</keyword>
<feature type="transmembrane region" description="Helical" evidence="1">
    <location>
        <begin position="7"/>
        <end position="29"/>
    </location>
</feature>
<dbReference type="Proteomes" id="UP000320160">
    <property type="component" value="Unassembled WGS sequence"/>
</dbReference>
<dbReference type="OrthoDB" id="7596120at2"/>
<protein>
    <submittedName>
        <fullName evidence="2">Uncharacterized protein</fullName>
    </submittedName>
</protein>
<dbReference type="RefSeq" id="WP_143776614.1">
    <property type="nucleotide sequence ID" value="NZ_VKKU01000002.1"/>
</dbReference>
<keyword evidence="1" id="KW-0812">Transmembrane</keyword>
<gene>
    <name evidence="2" type="ORF">FOM92_09360</name>
</gene>
<organism evidence="2 3">
    <name type="scientific">Sphingorhabdus contaminans</name>
    <dbReference type="NCBI Taxonomy" id="1343899"/>
    <lineage>
        <taxon>Bacteria</taxon>
        <taxon>Pseudomonadati</taxon>
        <taxon>Pseudomonadota</taxon>
        <taxon>Alphaproteobacteria</taxon>
        <taxon>Sphingomonadales</taxon>
        <taxon>Sphingomonadaceae</taxon>
        <taxon>Sphingorhabdus</taxon>
    </lineage>
</organism>
<evidence type="ECO:0000256" key="1">
    <source>
        <dbReference type="SAM" id="Phobius"/>
    </source>
</evidence>
<name>A0A553W9M9_9SPHN</name>
<dbReference type="AlphaFoldDB" id="A0A553W9M9"/>